<reference evidence="2" key="1">
    <citation type="submission" date="2011-12" db="EMBL/GenBank/DDBJ databases">
        <authorList>
            <consortium name="The Broad Institute Genome Sequencing Platform"/>
            <person name="Russ C."/>
            <person name="Tyler B."/>
            <person name="Panabieres F."/>
            <person name="Shan W."/>
            <person name="Tripathy S."/>
            <person name="Grunwald N."/>
            <person name="Machado M."/>
            <person name="Young S.K."/>
            <person name="Zeng Q."/>
            <person name="Gargeya S."/>
            <person name="Fitzgerald M."/>
            <person name="Haas B."/>
            <person name="Abouelleil A."/>
            <person name="Alvarado L."/>
            <person name="Arachchi H.M."/>
            <person name="Berlin A."/>
            <person name="Chapman S.B."/>
            <person name="Gearin G."/>
            <person name="Goldberg J."/>
            <person name="Griggs A."/>
            <person name="Gujja S."/>
            <person name="Hansen M."/>
            <person name="Heiman D."/>
            <person name="Howarth C."/>
            <person name="Larimer J."/>
            <person name="Lui A."/>
            <person name="MacDonald P.J.P."/>
            <person name="McCowen C."/>
            <person name="Montmayeur A."/>
            <person name="Murphy C."/>
            <person name="Neiman D."/>
            <person name="Pearson M."/>
            <person name="Priest M."/>
            <person name="Roberts A."/>
            <person name="Saif S."/>
            <person name="Shea T."/>
            <person name="Sisk P."/>
            <person name="Stolte C."/>
            <person name="Sykes S."/>
            <person name="Wortman J."/>
            <person name="Nusbaum C."/>
            <person name="Birren B."/>
        </authorList>
    </citation>
    <scope>NUCLEOTIDE SEQUENCE [LARGE SCALE GENOMIC DNA]</scope>
    <source>
        <strain evidence="2">INRA-310</strain>
    </source>
</reference>
<gene>
    <name evidence="1" type="ORF">PPTG_01797</name>
</gene>
<dbReference type="VEuPathDB" id="FungiDB:PPTG_01797"/>
<dbReference type="EMBL" id="KI669563">
    <property type="protein sequence ID" value="ETN21662.1"/>
    <property type="molecule type" value="Genomic_DNA"/>
</dbReference>
<name>W2R8D6_PHYN3</name>
<dbReference type="OMA" id="ARINPEC"/>
<dbReference type="AlphaFoldDB" id="W2R8D6"/>
<sequence>MSQQPDTRKLPFPDEIKANIAAYHRERRRKNQARYRAKQHRLITDQEAYNSELQQEIVELRWKRETLMLDITRRDSVWAVAVEYFSVFRLGLDTAGGACTTTLDFLRATMAPDLDAGTVFGPNALARNWVYFTRSFRHIQIRLGRLDQISENSLVAYCTTSITITRSTLSSLFPRLVDQCFNHNNASKWCRIADSLVGQRLVLDGSVRFTWDTTNNCVTSLITKADMLSPLLRLLGNLEDVSLVFRHARINPECNLVVNSYANQHSHFY</sequence>
<evidence type="ECO:0008006" key="3">
    <source>
        <dbReference type="Google" id="ProtNLM"/>
    </source>
</evidence>
<dbReference type="GeneID" id="20172068"/>
<accession>W2R8D6</accession>
<evidence type="ECO:0000313" key="1">
    <source>
        <dbReference type="EMBL" id="ETN21662.1"/>
    </source>
</evidence>
<evidence type="ECO:0000313" key="2">
    <source>
        <dbReference type="Proteomes" id="UP000018817"/>
    </source>
</evidence>
<reference evidence="1 2" key="2">
    <citation type="submission" date="2013-11" db="EMBL/GenBank/DDBJ databases">
        <title>The Genome Sequence of Phytophthora parasitica INRA-310.</title>
        <authorList>
            <consortium name="The Broad Institute Genomics Platform"/>
            <person name="Russ C."/>
            <person name="Tyler B."/>
            <person name="Panabieres F."/>
            <person name="Shan W."/>
            <person name="Tripathy S."/>
            <person name="Grunwald N."/>
            <person name="Machado M."/>
            <person name="Johnson C.S."/>
            <person name="Arredondo F."/>
            <person name="Hong C."/>
            <person name="Coffey M."/>
            <person name="Young S.K."/>
            <person name="Zeng Q."/>
            <person name="Gargeya S."/>
            <person name="Fitzgerald M."/>
            <person name="Abouelleil A."/>
            <person name="Alvarado L."/>
            <person name="Chapman S.B."/>
            <person name="Gainer-Dewar J."/>
            <person name="Goldberg J."/>
            <person name="Griggs A."/>
            <person name="Gujja S."/>
            <person name="Hansen M."/>
            <person name="Howarth C."/>
            <person name="Imamovic A."/>
            <person name="Ireland A."/>
            <person name="Larimer J."/>
            <person name="McCowan C."/>
            <person name="Murphy C."/>
            <person name="Pearson M."/>
            <person name="Poon T.W."/>
            <person name="Priest M."/>
            <person name="Roberts A."/>
            <person name="Saif S."/>
            <person name="Shea T."/>
            <person name="Sykes S."/>
            <person name="Wortman J."/>
            <person name="Nusbaum C."/>
            <person name="Birren B."/>
        </authorList>
    </citation>
    <scope>NUCLEOTIDE SEQUENCE [LARGE SCALE GENOMIC DNA]</scope>
    <source>
        <strain evidence="1 2">INRA-310</strain>
    </source>
</reference>
<dbReference type="Proteomes" id="UP000018817">
    <property type="component" value="Unassembled WGS sequence"/>
</dbReference>
<protein>
    <recommendedName>
        <fullName evidence="3">BZIP domain-containing protein</fullName>
    </recommendedName>
</protein>
<dbReference type="OrthoDB" id="127157at2759"/>
<proteinExistence type="predicted"/>
<dbReference type="CDD" id="cd14686">
    <property type="entry name" value="bZIP"/>
    <property type="match status" value="1"/>
</dbReference>
<organism evidence="1 2">
    <name type="scientific">Phytophthora nicotianae (strain INRA-310)</name>
    <name type="common">Phytophthora parasitica</name>
    <dbReference type="NCBI Taxonomy" id="761204"/>
    <lineage>
        <taxon>Eukaryota</taxon>
        <taxon>Sar</taxon>
        <taxon>Stramenopiles</taxon>
        <taxon>Oomycota</taxon>
        <taxon>Peronosporomycetes</taxon>
        <taxon>Peronosporales</taxon>
        <taxon>Peronosporaceae</taxon>
        <taxon>Phytophthora</taxon>
    </lineage>
</organism>
<dbReference type="RefSeq" id="XP_008893432.1">
    <property type="nucleotide sequence ID" value="XM_008895184.1"/>
</dbReference>